<dbReference type="AlphaFoldDB" id="A0ABD0LBH2"/>
<accession>A0ABD0LBH2</accession>
<name>A0ABD0LBH2_9CAEN</name>
<dbReference type="EMBL" id="JACVVK020000063">
    <property type="protein sequence ID" value="KAK7496844.1"/>
    <property type="molecule type" value="Genomic_DNA"/>
</dbReference>
<keyword evidence="2" id="KW-1185">Reference proteome</keyword>
<proteinExistence type="predicted"/>
<gene>
    <name evidence="1" type="ORF">BaRGS_00011824</name>
</gene>
<protein>
    <submittedName>
        <fullName evidence="1">Uncharacterized protein</fullName>
    </submittedName>
</protein>
<dbReference type="Proteomes" id="UP001519460">
    <property type="component" value="Unassembled WGS sequence"/>
</dbReference>
<reference evidence="1 2" key="1">
    <citation type="journal article" date="2023" name="Sci. Data">
        <title>Genome assembly of the Korean intertidal mud-creeper Batillaria attramentaria.</title>
        <authorList>
            <person name="Patra A.K."/>
            <person name="Ho P.T."/>
            <person name="Jun S."/>
            <person name="Lee S.J."/>
            <person name="Kim Y."/>
            <person name="Won Y.J."/>
        </authorList>
    </citation>
    <scope>NUCLEOTIDE SEQUENCE [LARGE SCALE GENOMIC DNA]</scope>
    <source>
        <strain evidence="1">Wonlab-2016</strain>
    </source>
</reference>
<organism evidence="1 2">
    <name type="scientific">Batillaria attramentaria</name>
    <dbReference type="NCBI Taxonomy" id="370345"/>
    <lineage>
        <taxon>Eukaryota</taxon>
        <taxon>Metazoa</taxon>
        <taxon>Spiralia</taxon>
        <taxon>Lophotrochozoa</taxon>
        <taxon>Mollusca</taxon>
        <taxon>Gastropoda</taxon>
        <taxon>Caenogastropoda</taxon>
        <taxon>Sorbeoconcha</taxon>
        <taxon>Cerithioidea</taxon>
        <taxon>Batillariidae</taxon>
        <taxon>Batillaria</taxon>
    </lineage>
</organism>
<comment type="caution">
    <text evidence="1">The sequence shown here is derived from an EMBL/GenBank/DDBJ whole genome shotgun (WGS) entry which is preliminary data.</text>
</comment>
<evidence type="ECO:0000313" key="2">
    <source>
        <dbReference type="Proteomes" id="UP001519460"/>
    </source>
</evidence>
<sequence>MHTAAPSGDQVALVFYTSQRFACTTARCCIQAAAQGKASLSEKASPKRRRITCVCLPAEWMSGLRLPNNDAV</sequence>
<evidence type="ECO:0000313" key="1">
    <source>
        <dbReference type="EMBL" id="KAK7496844.1"/>
    </source>
</evidence>